<comment type="caution">
    <text evidence="3">The sequence shown here is derived from an EMBL/GenBank/DDBJ whole genome shotgun (WGS) entry which is preliminary data.</text>
</comment>
<dbReference type="Pfam" id="PF22422">
    <property type="entry name" value="MGH1-like_GH"/>
    <property type="match status" value="1"/>
</dbReference>
<dbReference type="InterPro" id="IPR008979">
    <property type="entry name" value="Galactose-bd-like_sf"/>
</dbReference>
<dbReference type="Pfam" id="PF07532">
    <property type="entry name" value="Big_4"/>
    <property type="match status" value="1"/>
</dbReference>
<evidence type="ECO:0000259" key="2">
    <source>
        <dbReference type="PROSITE" id="PS50022"/>
    </source>
</evidence>
<organism evidence="3 4">
    <name type="scientific">Planotetraspora thailandica</name>
    <dbReference type="NCBI Taxonomy" id="487172"/>
    <lineage>
        <taxon>Bacteria</taxon>
        <taxon>Bacillati</taxon>
        <taxon>Actinomycetota</taxon>
        <taxon>Actinomycetes</taxon>
        <taxon>Streptosporangiales</taxon>
        <taxon>Streptosporangiaceae</taxon>
        <taxon>Planotetraspora</taxon>
    </lineage>
</organism>
<gene>
    <name evidence="3" type="ORF">Pth03_31330</name>
</gene>
<dbReference type="Gene3D" id="2.60.120.260">
    <property type="entry name" value="Galactose-binding domain-like"/>
    <property type="match status" value="2"/>
</dbReference>
<feature type="domain" description="F5/8 type C" evidence="2">
    <location>
        <begin position="788"/>
        <end position="939"/>
    </location>
</feature>
<feature type="signal peptide" evidence="1">
    <location>
        <begin position="1"/>
        <end position="28"/>
    </location>
</feature>
<evidence type="ECO:0000313" key="3">
    <source>
        <dbReference type="EMBL" id="GII54744.1"/>
    </source>
</evidence>
<proteinExistence type="predicted"/>
<dbReference type="InterPro" id="IPR013783">
    <property type="entry name" value="Ig-like_fold"/>
</dbReference>
<evidence type="ECO:0000256" key="1">
    <source>
        <dbReference type="SAM" id="SignalP"/>
    </source>
</evidence>
<dbReference type="Gene3D" id="2.60.40.10">
    <property type="entry name" value="Immunoglobulins"/>
    <property type="match status" value="1"/>
</dbReference>
<dbReference type="RefSeq" id="WP_203944960.1">
    <property type="nucleotide sequence ID" value="NZ_BOOR01000021.1"/>
</dbReference>
<dbReference type="Pfam" id="PF22633">
    <property type="entry name" value="F5_F8_type_C_2"/>
    <property type="match status" value="1"/>
</dbReference>
<dbReference type="EMBL" id="BOOR01000021">
    <property type="protein sequence ID" value="GII54744.1"/>
    <property type="molecule type" value="Genomic_DNA"/>
</dbReference>
<dbReference type="InterPro" id="IPR012341">
    <property type="entry name" value="6hp_glycosidase-like_sf"/>
</dbReference>
<dbReference type="PROSITE" id="PS50022">
    <property type="entry name" value="FA58C_3"/>
    <property type="match status" value="1"/>
</dbReference>
<reference evidence="3" key="1">
    <citation type="submission" date="2021-01" db="EMBL/GenBank/DDBJ databases">
        <title>Whole genome shotgun sequence of Planotetraspora thailandica NBRC 104271.</title>
        <authorList>
            <person name="Komaki H."/>
            <person name="Tamura T."/>
        </authorList>
    </citation>
    <scope>NUCLEOTIDE SEQUENCE</scope>
    <source>
        <strain evidence="3">NBRC 104271</strain>
    </source>
</reference>
<dbReference type="GO" id="GO:0005975">
    <property type="term" value="P:carbohydrate metabolic process"/>
    <property type="evidence" value="ECO:0007669"/>
    <property type="project" value="InterPro"/>
</dbReference>
<dbReference type="SUPFAM" id="SSF48208">
    <property type="entry name" value="Six-hairpin glycosidases"/>
    <property type="match status" value="1"/>
</dbReference>
<feature type="chain" id="PRO_5035232058" evidence="1">
    <location>
        <begin position="29"/>
        <end position="1340"/>
    </location>
</feature>
<dbReference type="Gene3D" id="1.50.10.10">
    <property type="match status" value="1"/>
</dbReference>
<keyword evidence="4" id="KW-1185">Reference proteome</keyword>
<sequence>MRRRFLGGVLAVLLAAVTLGPTVPAAQAAQTIGFPTFSGPAFPAPPAAYTPGNMMQAIYDAESSGTDFWMDRLLSRSGNDPAGTWLMSRGRAVFMKTHDPSVIGFGGQVAYWESISNQNAYSVAISPGTFTEQVSQRWQAPSHWKSVHTSGNIRVDVTKFITQNNVAVTNLAITNSGSSAQTLTLRATSPYTKTPKGDELTGIVDAKNKLTTIFPRLAGDGFAVNGTDLTRSVTVAAGATVTTKVEMGFVTDEIPASLTDYQSYKAATPASAFATHVRAYNLWWAQNVPYIDVPEPAIKKNIYYRWWLMRFNYLDADIPGQDYQWPTSVEGALGYNNAIALTVPMFIDDLKYLRNPMYSYGPWVSAGEVSKNGRYVDNPGDPENWSNSYTQYISEAAWRSYEIHGGQPAIAGNLARYAEQDVKGQLSYYDHDHNNLIEYDWGALTGNDADAVSFHWRSGNLDRTESAYVYSNALASAAAYDAVGNTAKAAEMRTIAANIQSAVINTLWSSTDLVLEHRHVATNTLVPWKEINNFYPYAVGLMPNTAQYREALRLLDDPAEYPLFPFYTANQKDKAAAAAAGSPGSNNFSQINSTVQFRLFSSALRNYPSSYVTPDHYKKLLYWNAWAQYVGGNTAWPDSNEYWANWNGSSIGYRSWIHHTILGSSNWTVIEDVAGLRPRADGKVELSPINIGWPNFTVNNLRYRNSDLTIVWDDPSDGVVKYSGVPQGYSIYVNGTRAVTVNSLVPLVWDPATGSVTTTGTVSYNVAAPGMQAPAQVVQTDSRVVDLFAKAGVNLTAGAADLAQGRPATASYTASGTSTAAAVDGFTINEPFWGSKGSPNAQDWYEIDLGSARTFDDVRVHFRDDRVAGGYAEPASYQIQYYNGSSWVTAASQAKTPAAPVANYNRSQFPAVTAQRVRVLMTHQPGVKTGLTEVKIFDSPGTPPASANQAPYVLARQDPAYNQPGQVRLLGTVKDDALPNGTLTSAWSVVSGPGTAVFTAPGSTTTIASFTAAGTYTVRLTGSDGSAAATSDVTVTVSGSSSGAVNVAATATPSASYTSSWESVAALNDGITPPSSNDTVNPRWGTWPNTGTQWAELTWTGPQRINASEVYFFDDGGGVRVPASWKLQYWNGSAYVDIPGTYPRALNAFNRVTFPGVTTTRLRASLTSGAGSVGILEWRAFAETPQSVRPVHQPTVAGQIPTLPATATKIYADGSRLNSPVAWAPITAAQVAAGGSSFPVAGVVDGTSLPASATVWVRSTSAVGITFIEPETVFTRVGVAPVMPPTVTATYNDGSKDNVSTTVTWAAIPASRYAQAGTFTVTGTVPGTSITASATVTVGT</sequence>
<dbReference type="InterPro" id="IPR008928">
    <property type="entry name" value="6-hairpin_glycosidase_sf"/>
</dbReference>
<dbReference type="InterPro" id="IPR054491">
    <property type="entry name" value="MGH1-like_GH"/>
</dbReference>
<evidence type="ECO:0000313" key="4">
    <source>
        <dbReference type="Proteomes" id="UP000605992"/>
    </source>
</evidence>
<keyword evidence="1" id="KW-0732">Signal</keyword>
<protein>
    <submittedName>
        <fullName evidence="3">Carbohydrate-binding protein</fullName>
    </submittedName>
</protein>
<dbReference type="Proteomes" id="UP000605992">
    <property type="component" value="Unassembled WGS sequence"/>
</dbReference>
<name>A0A8J3UZ37_9ACTN</name>
<dbReference type="Pfam" id="PF22352">
    <property type="entry name" value="K319L-like_PKD"/>
    <property type="match status" value="1"/>
</dbReference>
<accession>A0A8J3UZ37</accession>
<dbReference type="InterPro" id="IPR011081">
    <property type="entry name" value="Big_4"/>
</dbReference>
<dbReference type="InterPro" id="IPR000421">
    <property type="entry name" value="FA58C"/>
</dbReference>
<dbReference type="SUPFAM" id="SSF49785">
    <property type="entry name" value="Galactose-binding domain-like"/>
    <property type="match status" value="1"/>
</dbReference>